<dbReference type="InterPro" id="IPR029510">
    <property type="entry name" value="Ald_DH_CS_GLU"/>
</dbReference>
<feature type="active site" evidence="2">
    <location>
        <position position="249"/>
    </location>
</feature>
<protein>
    <submittedName>
        <fullName evidence="5">Gamma-aminobutyraldehyde dehydrogenase</fullName>
    </submittedName>
</protein>
<dbReference type="Gene3D" id="3.40.309.10">
    <property type="entry name" value="Aldehyde Dehydrogenase, Chain A, domain 2"/>
    <property type="match status" value="1"/>
</dbReference>
<dbReference type="EMBL" id="BRVS01000027">
    <property type="protein sequence ID" value="GLB69119.1"/>
    <property type="molecule type" value="Genomic_DNA"/>
</dbReference>
<reference evidence="5 6" key="1">
    <citation type="journal article" date="2023" name="Int. J. Syst. Evol. Microbiol.">
        <title>Arthrobacter mangrovi sp. nov., an actinobacterium isolated from the rhizosphere of a mangrove.</title>
        <authorList>
            <person name="Hamada M."/>
            <person name="Saitou S."/>
            <person name="Enomoto N."/>
            <person name="Nanri K."/>
            <person name="Hidaka K."/>
            <person name="Miura T."/>
            <person name="Tamura T."/>
        </authorList>
    </citation>
    <scope>NUCLEOTIDE SEQUENCE [LARGE SCALE GENOMIC DNA]</scope>
    <source>
        <strain evidence="5 6">NBRC 112813</strain>
    </source>
</reference>
<dbReference type="RefSeq" id="WP_264797206.1">
    <property type="nucleotide sequence ID" value="NZ_BRVS01000027.1"/>
</dbReference>
<comment type="similarity">
    <text evidence="3">Belongs to the aldehyde dehydrogenase family.</text>
</comment>
<dbReference type="Gene3D" id="3.40.605.10">
    <property type="entry name" value="Aldehyde Dehydrogenase, Chain A, domain 1"/>
    <property type="match status" value="1"/>
</dbReference>
<dbReference type="SUPFAM" id="SSF53720">
    <property type="entry name" value="ALDH-like"/>
    <property type="match status" value="1"/>
</dbReference>
<accession>A0ABQ5MYU2</accession>
<dbReference type="PANTHER" id="PTHR11699">
    <property type="entry name" value="ALDEHYDE DEHYDROGENASE-RELATED"/>
    <property type="match status" value="1"/>
</dbReference>
<evidence type="ECO:0000256" key="2">
    <source>
        <dbReference type="PROSITE-ProRule" id="PRU10007"/>
    </source>
</evidence>
<keyword evidence="6" id="KW-1185">Reference proteome</keyword>
<sequence>MTTTTFAAAHIAGEARAGSAERVHAAVDPSTGQTIAEVPIADASMVHAAVVSAQSAFDNWADTTPVERDTMLNALADRLIDHQQELGDLEARNTGKPRGVAFDEVAGAAEQLRFFGGAARVLEGKAAREYVAGRTSFIRRDPVGVIGQITPWNYPLVMAAWKIGPALAAGNTIVLKPSELTPLSTLRLAELTADILPPGVLNVVAGDGSTGAALSGHPGIDMVCVTGSVGTGQHVLRAAAERVKRTHLELGGKAPVMVFPDADFARLAETLKVASFWNSGQDCTAACRLLVQDNAYDDLMAALVPAVASLRVGGPFEADAMDMGPVISAAQRDRVTGFIDRASSAGADIVIGGSATGPAGYFVEPTIIGNVGADAEIVRSEVFGPVITVQRFSDEQEALSMANGVDYGLSASVWTENLGRSLRLARKLQFGAVWLNDHLTVADEMPHGGYKMSGYGKDLSTYAIEDYTVVKHVMARID</sequence>
<evidence type="ECO:0000256" key="3">
    <source>
        <dbReference type="RuleBase" id="RU003345"/>
    </source>
</evidence>
<dbReference type="InterPro" id="IPR015590">
    <property type="entry name" value="Aldehyde_DH_dom"/>
</dbReference>
<evidence type="ECO:0000259" key="4">
    <source>
        <dbReference type="Pfam" id="PF00171"/>
    </source>
</evidence>
<dbReference type="InterPro" id="IPR016162">
    <property type="entry name" value="Ald_DH_N"/>
</dbReference>
<organism evidence="5 6">
    <name type="scientific">Arthrobacter mangrovi</name>
    <dbReference type="NCBI Taxonomy" id="2966350"/>
    <lineage>
        <taxon>Bacteria</taxon>
        <taxon>Bacillati</taxon>
        <taxon>Actinomycetota</taxon>
        <taxon>Actinomycetes</taxon>
        <taxon>Micrococcales</taxon>
        <taxon>Micrococcaceae</taxon>
        <taxon>Arthrobacter</taxon>
    </lineage>
</organism>
<evidence type="ECO:0000313" key="6">
    <source>
        <dbReference type="Proteomes" id="UP001209654"/>
    </source>
</evidence>
<dbReference type="InterPro" id="IPR016163">
    <property type="entry name" value="Ald_DH_C"/>
</dbReference>
<dbReference type="Proteomes" id="UP001209654">
    <property type="component" value="Unassembled WGS sequence"/>
</dbReference>
<comment type="caution">
    <text evidence="5">The sequence shown here is derived from an EMBL/GenBank/DDBJ whole genome shotgun (WGS) entry which is preliminary data.</text>
</comment>
<gene>
    <name evidence="5" type="ORF">AHIS1636_35620</name>
</gene>
<name>A0ABQ5MYU2_9MICC</name>
<dbReference type="InterPro" id="IPR016161">
    <property type="entry name" value="Ald_DH/histidinol_DH"/>
</dbReference>
<evidence type="ECO:0000313" key="5">
    <source>
        <dbReference type="EMBL" id="GLB69119.1"/>
    </source>
</evidence>
<dbReference type="Pfam" id="PF00171">
    <property type="entry name" value="Aldedh"/>
    <property type="match status" value="1"/>
</dbReference>
<evidence type="ECO:0000256" key="1">
    <source>
        <dbReference type="ARBA" id="ARBA00023002"/>
    </source>
</evidence>
<proteinExistence type="inferred from homology"/>
<dbReference type="NCBIfam" id="NF010000">
    <property type="entry name" value="PRK13473.1"/>
    <property type="match status" value="1"/>
</dbReference>
<feature type="domain" description="Aldehyde dehydrogenase" evidence="4">
    <location>
        <begin position="22"/>
        <end position="473"/>
    </location>
</feature>
<dbReference type="PROSITE" id="PS00687">
    <property type="entry name" value="ALDEHYDE_DEHYDR_GLU"/>
    <property type="match status" value="1"/>
</dbReference>
<keyword evidence="1 3" id="KW-0560">Oxidoreductase</keyword>